<feature type="compositionally biased region" description="Low complexity" evidence="7">
    <location>
        <begin position="32"/>
        <end position="48"/>
    </location>
</feature>
<feature type="region of interest" description="Disordered" evidence="7">
    <location>
        <begin position="28"/>
        <end position="48"/>
    </location>
</feature>
<dbReference type="InterPro" id="IPR007248">
    <property type="entry name" value="Mpv17_PMP22"/>
</dbReference>
<comment type="subcellular location">
    <subcellularLocation>
        <location evidence="1">Membrane</location>
        <topology evidence="1">Multi-pass membrane protein</topology>
    </subcellularLocation>
</comment>
<protein>
    <submittedName>
        <fullName evidence="8">PXMP2 4 family 4</fullName>
    </submittedName>
</protein>
<comment type="caution">
    <text evidence="8">The sequence shown here is derived from an EMBL/GenBank/DDBJ whole genome shotgun (WGS) entry which is preliminary data.</text>
</comment>
<keyword evidence="5" id="KW-0472">Membrane</keyword>
<accession>A0A2P6VNN2</accession>
<dbReference type="GO" id="GO:0016020">
    <property type="term" value="C:membrane"/>
    <property type="evidence" value="ECO:0007669"/>
    <property type="project" value="UniProtKB-SubCell"/>
</dbReference>
<dbReference type="STRING" id="554055.A0A2P6VNN2"/>
<proteinExistence type="inferred from homology"/>
<dbReference type="Proteomes" id="UP000239649">
    <property type="component" value="Unassembled WGS sequence"/>
</dbReference>
<evidence type="ECO:0000256" key="4">
    <source>
        <dbReference type="ARBA" id="ARBA00022989"/>
    </source>
</evidence>
<evidence type="ECO:0000256" key="1">
    <source>
        <dbReference type="ARBA" id="ARBA00004141"/>
    </source>
</evidence>
<reference evidence="8 9" key="1">
    <citation type="journal article" date="2018" name="Plant J.">
        <title>Genome sequences of Chlorella sorokiniana UTEX 1602 and Micractinium conductrix SAG 241.80: implications to maltose excretion by a green alga.</title>
        <authorList>
            <person name="Arriola M.B."/>
            <person name="Velmurugan N."/>
            <person name="Zhang Y."/>
            <person name="Plunkett M.H."/>
            <person name="Hondzo H."/>
            <person name="Barney B.M."/>
        </authorList>
    </citation>
    <scope>NUCLEOTIDE SEQUENCE [LARGE SCALE GENOMIC DNA]</scope>
    <source>
        <strain evidence="8 9">SAG 241.80</strain>
    </source>
</reference>
<evidence type="ECO:0000256" key="3">
    <source>
        <dbReference type="ARBA" id="ARBA00022692"/>
    </source>
</evidence>
<dbReference type="AlphaFoldDB" id="A0A2P6VNN2"/>
<evidence type="ECO:0000256" key="5">
    <source>
        <dbReference type="ARBA" id="ARBA00023136"/>
    </source>
</evidence>
<gene>
    <name evidence="8" type="ORF">C2E20_1504</name>
</gene>
<evidence type="ECO:0000256" key="7">
    <source>
        <dbReference type="SAM" id="MobiDB-lite"/>
    </source>
</evidence>
<keyword evidence="9" id="KW-1185">Reference proteome</keyword>
<keyword evidence="4" id="KW-1133">Transmembrane helix</keyword>
<dbReference type="PANTHER" id="PTHR11266">
    <property type="entry name" value="PEROXISOMAL MEMBRANE PROTEIN 2, PXMP2 MPV17"/>
    <property type="match status" value="1"/>
</dbReference>
<dbReference type="OrthoDB" id="430207at2759"/>
<dbReference type="PANTHER" id="PTHR11266:SF91">
    <property type="entry name" value="EXPRESSED PROTEIN"/>
    <property type="match status" value="1"/>
</dbReference>
<name>A0A2P6VNN2_9CHLO</name>
<comment type="similarity">
    <text evidence="2 6">Belongs to the peroxisomal membrane protein PXMP2/4 family.</text>
</comment>
<evidence type="ECO:0000256" key="6">
    <source>
        <dbReference type="RuleBase" id="RU363053"/>
    </source>
</evidence>
<organism evidence="8 9">
    <name type="scientific">Micractinium conductrix</name>
    <dbReference type="NCBI Taxonomy" id="554055"/>
    <lineage>
        <taxon>Eukaryota</taxon>
        <taxon>Viridiplantae</taxon>
        <taxon>Chlorophyta</taxon>
        <taxon>core chlorophytes</taxon>
        <taxon>Trebouxiophyceae</taxon>
        <taxon>Chlorellales</taxon>
        <taxon>Chlorellaceae</taxon>
        <taxon>Chlorella clade</taxon>
        <taxon>Micractinium</taxon>
    </lineage>
</organism>
<evidence type="ECO:0000313" key="9">
    <source>
        <dbReference type="Proteomes" id="UP000239649"/>
    </source>
</evidence>
<keyword evidence="3" id="KW-0812">Transmembrane</keyword>
<dbReference type="GO" id="GO:0005737">
    <property type="term" value="C:cytoplasm"/>
    <property type="evidence" value="ECO:0007669"/>
    <property type="project" value="TreeGrafter"/>
</dbReference>
<evidence type="ECO:0000256" key="2">
    <source>
        <dbReference type="ARBA" id="ARBA00006824"/>
    </source>
</evidence>
<sequence length="213" mass="23018">MGAFGFALPSGSGPWFAGRARQPRGTRRLRSASDAAAGSAPGQQQGMNPVLKSGLISGSLSLAGDMLAQFLTSRQEQTGAGYDAARAARMGSFGLLFYGPYQYFWYRALDRSFPGRSLVNFASKVTLNQLALAPVTITMAFALNLAFQGQLGALPAKLRADFLPTMKNGWKFWIPAASVNFFFMPLQYQVLYMSTCGMLWTGYLSYAGAKKSA</sequence>
<dbReference type="Pfam" id="PF04117">
    <property type="entry name" value="Mpv17_PMP22"/>
    <property type="match status" value="1"/>
</dbReference>
<evidence type="ECO:0000313" key="8">
    <source>
        <dbReference type="EMBL" id="PSC75706.1"/>
    </source>
</evidence>
<dbReference type="EMBL" id="LHPF02000002">
    <property type="protein sequence ID" value="PSC75706.1"/>
    <property type="molecule type" value="Genomic_DNA"/>
</dbReference>